<name>A0A4Y8WG95_9VIBR</name>
<evidence type="ECO:0000256" key="1">
    <source>
        <dbReference type="ARBA" id="ARBA00004701"/>
    </source>
</evidence>
<dbReference type="GO" id="GO:0000271">
    <property type="term" value="P:polysaccharide biosynthetic process"/>
    <property type="evidence" value="ECO:0007669"/>
    <property type="project" value="InterPro"/>
</dbReference>
<feature type="binding site" evidence="10">
    <location>
        <position position="314"/>
    </location>
    <ligand>
        <name>NAD(+)</name>
        <dbReference type="ChEBI" id="CHEBI:57540"/>
    </ligand>
</feature>
<feature type="binding site" evidence="10">
    <location>
        <position position="34"/>
    </location>
    <ligand>
        <name>NAD(+)</name>
        <dbReference type="ChEBI" id="CHEBI:57540"/>
    </ligand>
</feature>
<accession>A0A4Y8WG95</accession>
<proteinExistence type="inferred from homology"/>
<evidence type="ECO:0000313" key="13">
    <source>
        <dbReference type="Proteomes" id="UP000297753"/>
    </source>
</evidence>
<dbReference type="PIRSF" id="PIRSF000124">
    <property type="entry name" value="UDPglc_GDPman_dh"/>
    <property type="match status" value="1"/>
</dbReference>
<dbReference type="InterPro" id="IPR036291">
    <property type="entry name" value="NAD(P)-bd_dom_sf"/>
</dbReference>
<feature type="binding site" evidence="10">
    <location>
        <position position="83"/>
    </location>
    <ligand>
        <name>NAD(+)</name>
        <dbReference type="ChEBI" id="CHEBI:57540"/>
    </ligand>
</feature>
<dbReference type="GO" id="GO:0006065">
    <property type="term" value="P:UDP-glucuronate biosynthetic process"/>
    <property type="evidence" value="ECO:0007669"/>
    <property type="project" value="UniProtKB-UniPathway"/>
</dbReference>
<dbReference type="InterPro" id="IPR014027">
    <property type="entry name" value="UDP-Glc/GDP-Man_DH_C"/>
</dbReference>
<dbReference type="RefSeq" id="WP_134835526.1">
    <property type="nucleotide sequence ID" value="NZ_SATR01000014.1"/>
</dbReference>
<feature type="binding site" evidence="9">
    <location>
        <begin position="242"/>
        <end position="246"/>
    </location>
    <ligand>
        <name>substrate</name>
    </ligand>
</feature>
<feature type="binding site" evidence="9">
    <location>
        <position position="307"/>
    </location>
    <ligand>
        <name>substrate</name>
    </ligand>
</feature>
<sequence length="388" mass="43464">MKIAVVGIGYVGLANAILLAQHNEVILLDVDASKVLMVNQQLSPIEDSDIEVFLREHSLQLTATTDEQLAYCDADFIIIAAPTDYDTESRTFDTQIVDQVMGRAIDLNPSATIVIKSTVPVNYTYQARERYLHRDILFSPEFLREGKALYDCLYPSRIIVGGQSHTAKVFGQLLSQGAKVADPVIIYTDSCEAESIKLFANTFLAMRVAFFNELDTYAEINHLNSRDIIEGVCYDPRIGQYYNNPSFGYGGYCLPKDTKQLYSNFEGIPNRMISGIVESNSVRKDHIVNVILSRQPSVVGVYRLITKVGSDNFRSSAILGVIDRLKAKGMRVVIYEPKLSKSVFHQCEVIHQLSEFKQAASIILANRISQDLMDVVDKIYSRDIYGTD</sequence>
<evidence type="ECO:0000256" key="5">
    <source>
        <dbReference type="ARBA" id="ARBA00023027"/>
    </source>
</evidence>
<dbReference type="EMBL" id="SATR01000014">
    <property type="protein sequence ID" value="TFH91615.1"/>
    <property type="molecule type" value="Genomic_DNA"/>
</dbReference>
<dbReference type="SUPFAM" id="SSF48179">
    <property type="entry name" value="6-phosphogluconate dehydrogenase C-terminal domain-like"/>
    <property type="match status" value="1"/>
</dbReference>
<evidence type="ECO:0000256" key="3">
    <source>
        <dbReference type="ARBA" id="ARBA00012954"/>
    </source>
</evidence>
<feature type="binding site" evidence="9">
    <location>
        <position position="250"/>
    </location>
    <ligand>
        <name>substrate</name>
    </ligand>
</feature>
<dbReference type="Gene3D" id="3.40.50.720">
    <property type="entry name" value="NAD(P)-binding Rossmann-like Domain"/>
    <property type="match status" value="2"/>
</dbReference>
<gene>
    <name evidence="12" type="ORF">ELS82_10990</name>
</gene>
<dbReference type="InterPro" id="IPR008927">
    <property type="entry name" value="6-PGluconate_DH-like_C_sf"/>
</dbReference>
<dbReference type="AlphaFoldDB" id="A0A4Y8WG95"/>
<dbReference type="NCBIfam" id="TIGR03026">
    <property type="entry name" value="NDP-sugDHase"/>
    <property type="match status" value="1"/>
</dbReference>
<dbReference type="SUPFAM" id="SSF52413">
    <property type="entry name" value="UDP-glucose/GDP-mannose dehydrogenase C-terminal domain"/>
    <property type="match status" value="1"/>
</dbReference>
<dbReference type="InterPro" id="IPR028357">
    <property type="entry name" value="UDPglc_DH_bac"/>
</dbReference>
<evidence type="ECO:0000256" key="6">
    <source>
        <dbReference type="ARBA" id="ARBA00047473"/>
    </source>
</evidence>
<dbReference type="Proteomes" id="UP000297753">
    <property type="component" value="Unassembled WGS sequence"/>
</dbReference>
<dbReference type="InterPro" id="IPR013328">
    <property type="entry name" value="6PGD_dom2"/>
</dbReference>
<comment type="similarity">
    <text evidence="2 7">Belongs to the UDP-glucose/GDP-mannose dehydrogenase family.</text>
</comment>
<feature type="domain" description="UDP-glucose/GDP-mannose dehydrogenase C-terminal" evidence="11">
    <location>
        <begin position="300"/>
        <end position="387"/>
    </location>
</feature>
<keyword evidence="5 7" id="KW-0520">NAD</keyword>
<dbReference type="InterPro" id="IPR001732">
    <property type="entry name" value="UDP-Glc/GDP-Man_DH_N"/>
</dbReference>
<feature type="binding site" evidence="9">
    <location>
        <begin position="142"/>
        <end position="145"/>
    </location>
    <ligand>
        <name>substrate</name>
    </ligand>
</feature>
<comment type="caution">
    <text evidence="12">The sequence shown here is derived from an EMBL/GenBank/DDBJ whole genome shotgun (WGS) entry which is preliminary data.</text>
</comment>
<dbReference type="InterPro" id="IPR014026">
    <property type="entry name" value="UDP-Glc/GDP-Man_DH_dimer"/>
</dbReference>
<evidence type="ECO:0000256" key="10">
    <source>
        <dbReference type="PIRSR" id="PIRSR500134-3"/>
    </source>
</evidence>
<dbReference type="PANTHER" id="PTHR43750">
    <property type="entry name" value="UDP-GLUCOSE 6-DEHYDROGENASE TUAD"/>
    <property type="match status" value="1"/>
</dbReference>
<protein>
    <recommendedName>
        <fullName evidence="3 7">UDP-glucose 6-dehydrogenase</fullName>
        <ecNumber evidence="3 7">1.1.1.22</ecNumber>
    </recommendedName>
</protein>
<dbReference type="OrthoDB" id="9803238at2"/>
<dbReference type="SMART" id="SM00984">
    <property type="entry name" value="UDPG_MGDP_dh_C"/>
    <property type="match status" value="1"/>
</dbReference>
<reference evidence="12 13" key="1">
    <citation type="submission" date="2019-01" db="EMBL/GenBank/DDBJ databases">
        <title>Vibrio BEI176 sp. nov, a marine bacterium isolated from China: eastern marignal seas.</title>
        <authorList>
            <person name="Li B."/>
        </authorList>
    </citation>
    <scope>NUCLEOTIDE SEQUENCE [LARGE SCALE GENOMIC DNA]</scope>
    <source>
        <strain evidence="12 13">BEI176</strain>
    </source>
</reference>
<organism evidence="12 13">
    <name type="scientific">Vibrio ouci</name>
    <dbReference type="NCBI Taxonomy" id="2499078"/>
    <lineage>
        <taxon>Bacteria</taxon>
        <taxon>Pseudomonadati</taxon>
        <taxon>Pseudomonadota</taxon>
        <taxon>Gammaproteobacteria</taxon>
        <taxon>Vibrionales</taxon>
        <taxon>Vibrionaceae</taxon>
        <taxon>Vibrio</taxon>
    </lineage>
</organism>
<evidence type="ECO:0000256" key="8">
    <source>
        <dbReference type="PIRSR" id="PIRSR500134-1"/>
    </source>
</evidence>
<keyword evidence="13" id="KW-1185">Reference proteome</keyword>
<dbReference type="InterPro" id="IPR036220">
    <property type="entry name" value="UDP-Glc/GDP-Man_DH_C_sf"/>
</dbReference>
<evidence type="ECO:0000259" key="11">
    <source>
        <dbReference type="SMART" id="SM00984"/>
    </source>
</evidence>
<dbReference type="InterPro" id="IPR017476">
    <property type="entry name" value="UDP-Glc/GDP-Man"/>
</dbReference>
<dbReference type="Gene3D" id="1.10.1040.10">
    <property type="entry name" value="N-(1-d-carboxylethyl)-l-norvaline Dehydrogenase, domain 2"/>
    <property type="match status" value="1"/>
</dbReference>
<dbReference type="SUPFAM" id="SSF51735">
    <property type="entry name" value="NAD(P)-binding Rossmann-fold domains"/>
    <property type="match status" value="1"/>
</dbReference>
<dbReference type="EC" id="1.1.1.22" evidence="3 7"/>
<dbReference type="GO" id="GO:0051287">
    <property type="term" value="F:NAD binding"/>
    <property type="evidence" value="ECO:0007669"/>
    <property type="project" value="InterPro"/>
</dbReference>
<dbReference type="GO" id="GO:0003979">
    <property type="term" value="F:UDP-glucose 6-dehydrogenase activity"/>
    <property type="evidence" value="ECO:0007669"/>
    <property type="project" value="UniProtKB-EC"/>
</dbReference>
<dbReference type="Pfam" id="PF03721">
    <property type="entry name" value="UDPG_MGDP_dh_N"/>
    <property type="match status" value="1"/>
</dbReference>
<feature type="binding site" evidence="10">
    <location>
        <position position="145"/>
    </location>
    <ligand>
        <name>NAD(+)</name>
        <dbReference type="ChEBI" id="CHEBI:57540"/>
    </ligand>
</feature>
<evidence type="ECO:0000256" key="7">
    <source>
        <dbReference type="PIRNR" id="PIRNR000124"/>
    </source>
</evidence>
<dbReference type="PANTHER" id="PTHR43750:SF2">
    <property type="entry name" value="UDP-GLUCOSE 6-DEHYDROGENASE"/>
    <property type="match status" value="1"/>
</dbReference>
<dbReference type="UniPathway" id="UPA00038">
    <property type="reaction ID" value="UER00491"/>
</dbReference>
<comment type="pathway">
    <text evidence="1">Nucleotide-sugar biosynthesis; UDP-alpha-D-glucuronate biosynthesis; UDP-alpha-D-glucuronate from UDP-alpha-D-glucose: step 1/1.</text>
</comment>
<evidence type="ECO:0000313" key="12">
    <source>
        <dbReference type="EMBL" id="TFH91615.1"/>
    </source>
</evidence>
<feature type="binding site" evidence="9">
    <location>
        <position position="197"/>
    </location>
    <ligand>
        <name>substrate</name>
    </ligand>
</feature>
<keyword evidence="4 7" id="KW-0560">Oxidoreductase</keyword>
<evidence type="ECO:0000256" key="4">
    <source>
        <dbReference type="ARBA" id="ARBA00023002"/>
    </source>
</evidence>
<comment type="catalytic activity">
    <reaction evidence="6 7">
        <text>UDP-alpha-D-glucose + 2 NAD(+) + H2O = UDP-alpha-D-glucuronate + 2 NADH + 3 H(+)</text>
        <dbReference type="Rhea" id="RHEA:23596"/>
        <dbReference type="ChEBI" id="CHEBI:15377"/>
        <dbReference type="ChEBI" id="CHEBI:15378"/>
        <dbReference type="ChEBI" id="CHEBI:57540"/>
        <dbReference type="ChEBI" id="CHEBI:57945"/>
        <dbReference type="ChEBI" id="CHEBI:58052"/>
        <dbReference type="ChEBI" id="CHEBI:58885"/>
        <dbReference type="EC" id="1.1.1.22"/>
    </reaction>
</comment>
<feature type="binding site" evidence="10">
    <location>
        <position position="118"/>
    </location>
    <ligand>
        <name>NAD(+)</name>
        <dbReference type="ChEBI" id="CHEBI:57540"/>
    </ligand>
</feature>
<feature type="binding site" evidence="10">
    <location>
        <position position="29"/>
    </location>
    <ligand>
        <name>NAD(+)</name>
        <dbReference type="ChEBI" id="CHEBI:57540"/>
    </ligand>
</feature>
<feature type="active site" description="Nucleophile" evidence="8">
    <location>
        <position position="253"/>
    </location>
</feature>
<dbReference type="PIRSF" id="PIRSF500134">
    <property type="entry name" value="UDPglc_DH_bac"/>
    <property type="match status" value="1"/>
</dbReference>
<evidence type="ECO:0000256" key="2">
    <source>
        <dbReference type="ARBA" id="ARBA00006601"/>
    </source>
</evidence>
<dbReference type="Pfam" id="PF00984">
    <property type="entry name" value="UDPG_MGDP_dh"/>
    <property type="match status" value="1"/>
</dbReference>
<evidence type="ECO:0000256" key="9">
    <source>
        <dbReference type="PIRSR" id="PIRSR500134-2"/>
    </source>
</evidence>
<feature type="binding site" evidence="10">
    <location>
        <position position="256"/>
    </location>
    <ligand>
        <name>NAD(+)</name>
        <dbReference type="ChEBI" id="CHEBI:57540"/>
    </ligand>
</feature>